<accession>A0A164BAI7</accession>
<name>A0A164BAI7_9MYCO</name>
<gene>
    <name evidence="3" type="ORF">A4G28_10710</name>
</gene>
<dbReference type="RefSeq" id="WP_075510116.1">
    <property type="nucleotide sequence ID" value="NZ_LWCI01000099.1"/>
</dbReference>
<evidence type="ECO:0000313" key="4">
    <source>
        <dbReference type="Proteomes" id="UP000077342"/>
    </source>
</evidence>
<protein>
    <submittedName>
        <fullName evidence="3">Mammalian cell entry protein</fullName>
    </submittedName>
</protein>
<dbReference type="AlphaFoldDB" id="A0A164BAI7"/>
<reference evidence="4" key="1">
    <citation type="submission" date="2016-04" db="EMBL/GenBank/DDBJ databases">
        <authorList>
            <person name="Strapagiel D."/>
            <person name="Borowka P."/>
            <person name="Marciniak B."/>
            <person name="Bakula Z."/>
            <person name="Van Ingen J."/>
            <person name="Safianowska A."/>
            <person name="Dziadek J."/>
            <person name="Jagielski T."/>
        </authorList>
    </citation>
    <scope>NUCLEOTIDE SEQUENCE [LARGE SCALE GENOMIC DNA]</scope>
    <source>
        <strain evidence="4">1010001458</strain>
    </source>
</reference>
<dbReference type="EMBL" id="LWCI01000099">
    <property type="protein sequence ID" value="KZS63283.1"/>
    <property type="molecule type" value="Genomic_DNA"/>
</dbReference>
<keyword evidence="2" id="KW-0472">Membrane</keyword>
<evidence type="ECO:0000256" key="1">
    <source>
        <dbReference type="ARBA" id="ARBA00004370"/>
    </source>
</evidence>
<comment type="caution">
    <text evidence="3">The sequence shown here is derived from an EMBL/GenBank/DDBJ whole genome shotgun (WGS) entry which is preliminary data.</text>
</comment>
<dbReference type="PANTHER" id="PTHR37042:SF4">
    <property type="entry name" value="OUTER MEMBRANE PROTEIN RV1973"/>
    <property type="match status" value="1"/>
</dbReference>
<sequence length="166" mass="18605">MRLRRVWRALGAVAGVLLVAAIVGLAAAGGWLYWDRVETTGERTARAELPKVAADQIPKVFAYDYQTVERSLSDAYPLLTPDYRQEFKRSANAQIIPEAKKREVVVQANVVGVGVMSAQRSSASVMVYMNRTVTDKSRQPLYDGSRLRVDYKRIDGKWLIAYITPI</sequence>
<keyword evidence="4" id="KW-1185">Reference proteome</keyword>
<organism evidence="3 4">
    <name type="scientific">Mycobacterium ostraviense</name>
    <dbReference type="NCBI Taxonomy" id="2738409"/>
    <lineage>
        <taxon>Bacteria</taxon>
        <taxon>Bacillati</taxon>
        <taxon>Actinomycetota</taxon>
        <taxon>Actinomycetes</taxon>
        <taxon>Mycobacteriales</taxon>
        <taxon>Mycobacteriaceae</taxon>
        <taxon>Mycobacterium</taxon>
    </lineage>
</organism>
<evidence type="ECO:0000313" key="3">
    <source>
        <dbReference type="EMBL" id="KZS63283.1"/>
    </source>
</evidence>
<dbReference type="GO" id="GO:0016020">
    <property type="term" value="C:membrane"/>
    <property type="evidence" value="ECO:0007669"/>
    <property type="project" value="UniProtKB-SubCell"/>
</dbReference>
<evidence type="ECO:0000256" key="2">
    <source>
        <dbReference type="ARBA" id="ARBA00023136"/>
    </source>
</evidence>
<comment type="subcellular location">
    <subcellularLocation>
        <location evidence="1">Membrane</location>
    </subcellularLocation>
</comment>
<dbReference type="Proteomes" id="UP000077342">
    <property type="component" value="Unassembled WGS sequence"/>
</dbReference>
<proteinExistence type="predicted"/>
<dbReference type="PANTHER" id="PTHR37042">
    <property type="entry name" value="OUTER MEMBRANE PROTEIN RV1973"/>
    <property type="match status" value="1"/>
</dbReference>